<sequence length="395" mass="42779">MTRLTGIWRGAGNRLPIGWLQLTHSKSRLAVALAGVAFANILIFMQLGFMGALFETSVMTHRALKADLVLISTAAVKMDTLRTIPRRRLYQALSAPGVAGVAPVYIGRLDWRNPTTLRRHPMQLIGVDPDRDSFVLPAIRDQLHKLKRPDTLLFDALARGEYAGTVAALERGETLGTEIDGRTLSVTGLFGLGASFGTDGTLVASDQTFFRLLPMRSSETVSIGLVTTEPGADIAAVKQALTDRLPDGDTQAMTLEEFVAFEQDYQARYAPVGFVFSFGAGMGLLVGLVIVFQILSTDVNDHMAEYATFKAMGYRDTYLLGIIIEEALILAGLGFIPGFLASLGLYELTRGATALPIELPPERIVTVFLMTFLMCCASGALATRRLANADPADIF</sequence>
<dbReference type="PANTHER" id="PTHR43738:SF1">
    <property type="entry name" value="HEMIN TRANSPORT SYSTEM PERMEASE PROTEIN HRTB-RELATED"/>
    <property type="match status" value="1"/>
</dbReference>
<evidence type="ECO:0000256" key="2">
    <source>
        <dbReference type="ARBA" id="ARBA00022448"/>
    </source>
</evidence>
<feature type="transmembrane region" description="Helical" evidence="7">
    <location>
        <begin position="272"/>
        <end position="296"/>
    </location>
</feature>
<protein>
    <submittedName>
        <fullName evidence="10">Putative ABC transport system permease protein</fullName>
    </submittedName>
</protein>
<evidence type="ECO:0000313" key="10">
    <source>
        <dbReference type="EMBL" id="RMB08156.1"/>
    </source>
</evidence>
<feature type="domain" description="MacB-like periplasmic core" evidence="9">
    <location>
        <begin position="30"/>
        <end position="243"/>
    </location>
</feature>
<dbReference type="InterPro" id="IPR005891">
    <property type="entry name" value="DevC"/>
</dbReference>
<keyword evidence="4 7" id="KW-0812">Transmembrane</keyword>
<evidence type="ECO:0000259" key="9">
    <source>
        <dbReference type="Pfam" id="PF12704"/>
    </source>
</evidence>
<dbReference type="GO" id="GO:0005886">
    <property type="term" value="C:plasma membrane"/>
    <property type="evidence" value="ECO:0007669"/>
    <property type="project" value="UniProtKB-SubCell"/>
</dbReference>
<evidence type="ECO:0000256" key="6">
    <source>
        <dbReference type="ARBA" id="ARBA00023136"/>
    </source>
</evidence>
<evidence type="ECO:0000313" key="11">
    <source>
        <dbReference type="Proteomes" id="UP000271227"/>
    </source>
</evidence>
<dbReference type="NCBIfam" id="TIGR01185">
    <property type="entry name" value="devC"/>
    <property type="match status" value="1"/>
</dbReference>
<dbReference type="RefSeq" id="WP_121938893.1">
    <property type="nucleotide sequence ID" value="NZ_REFR01000011.1"/>
</dbReference>
<evidence type="ECO:0000256" key="1">
    <source>
        <dbReference type="ARBA" id="ARBA00004651"/>
    </source>
</evidence>
<comment type="caution">
    <text evidence="10">The sequence shown here is derived from an EMBL/GenBank/DDBJ whole genome shotgun (WGS) entry which is preliminary data.</text>
</comment>
<proteinExistence type="predicted"/>
<dbReference type="Proteomes" id="UP000271227">
    <property type="component" value="Unassembled WGS sequence"/>
</dbReference>
<keyword evidence="11" id="KW-1185">Reference proteome</keyword>
<dbReference type="InterPro" id="IPR003838">
    <property type="entry name" value="ABC3_permease_C"/>
</dbReference>
<name>A0A3M0CMI8_9PROT</name>
<dbReference type="EMBL" id="REFR01000011">
    <property type="protein sequence ID" value="RMB08156.1"/>
    <property type="molecule type" value="Genomic_DNA"/>
</dbReference>
<feature type="domain" description="ABC3 transporter permease C-terminal" evidence="8">
    <location>
        <begin position="279"/>
        <end position="391"/>
    </location>
</feature>
<dbReference type="OrthoDB" id="180999at2"/>
<dbReference type="PANTHER" id="PTHR43738">
    <property type="entry name" value="ABC TRANSPORTER, MEMBRANE PROTEIN"/>
    <property type="match status" value="1"/>
</dbReference>
<keyword evidence="3" id="KW-1003">Cell membrane</keyword>
<evidence type="ECO:0000256" key="7">
    <source>
        <dbReference type="SAM" id="Phobius"/>
    </source>
</evidence>
<reference evidence="10 11" key="1">
    <citation type="submission" date="2018-10" db="EMBL/GenBank/DDBJ databases">
        <title>Genomic Encyclopedia of Archaeal and Bacterial Type Strains, Phase II (KMG-II): from individual species to whole genera.</title>
        <authorList>
            <person name="Goeker M."/>
        </authorList>
    </citation>
    <scope>NUCLEOTIDE SEQUENCE [LARGE SCALE GENOMIC DNA]</scope>
    <source>
        <strain evidence="10 11">DSM 25217</strain>
    </source>
</reference>
<comment type="subcellular location">
    <subcellularLocation>
        <location evidence="1">Cell membrane</location>
        <topology evidence="1">Multi-pass membrane protein</topology>
    </subcellularLocation>
</comment>
<feature type="transmembrane region" description="Helical" evidence="7">
    <location>
        <begin position="364"/>
        <end position="382"/>
    </location>
</feature>
<dbReference type="Pfam" id="PF02687">
    <property type="entry name" value="FtsX"/>
    <property type="match status" value="1"/>
</dbReference>
<dbReference type="Pfam" id="PF12704">
    <property type="entry name" value="MacB_PCD"/>
    <property type="match status" value="1"/>
</dbReference>
<dbReference type="InParanoid" id="A0A3M0CMI8"/>
<dbReference type="AlphaFoldDB" id="A0A3M0CMI8"/>
<organism evidence="10 11">
    <name type="scientific">Eilatimonas milleporae</name>
    <dbReference type="NCBI Taxonomy" id="911205"/>
    <lineage>
        <taxon>Bacteria</taxon>
        <taxon>Pseudomonadati</taxon>
        <taxon>Pseudomonadota</taxon>
        <taxon>Alphaproteobacteria</taxon>
        <taxon>Kordiimonadales</taxon>
        <taxon>Kordiimonadaceae</taxon>
        <taxon>Eilatimonas</taxon>
    </lineage>
</organism>
<keyword evidence="6 7" id="KW-0472">Membrane</keyword>
<evidence type="ECO:0000256" key="5">
    <source>
        <dbReference type="ARBA" id="ARBA00022989"/>
    </source>
</evidence>
<dbReference type="PIRSF" id="PIRSF031773">
    <property type="entry name" value="DevC"/>
    <property type="match status" value="1"/>
</dbReference>
<gene>
    <name evidence="10" type="ORF">BXY39_2252</name>
</gene>
<keyword evidence="5 7" id="KW-1133">Transmembrane helix</keyword>
<feature type="transmembrane region" description="Helical" evidence="7">
    <location>
        <begin position="29"/>
        <end position="54"/>
    </location>
</feature>
<dbReference type="InterPro" id="IPR051125">
    <property type="entry name" value="ABC-4/HrtB_transporter"/>
</dbReference>
<evidence type="ECO:0000256" key="4">
    <source>
        <dbReference type="ARBA" id="ARBA00022692"/>
    </source>
</evidence>
<dbReference type="InterPro" id="IPR025857">
    <property type="entry name" value="MacB_PCD"/>
</dbReference>
<feature type="transmembrane region" description="Helical" evidence="7">
    <location>
        <begin position="317"/>
        <end position="344"/>
    </location>
</feature>
<evidence type="ECO:0000256" key="3">
    <source>
        <dbReference type="ARBA" id="ARBA00022475"/>
    </source>
</evidence>
<evidence type="ECO:0000259" key="8">
    <source>
        <dbReference type="Pfam" id="PF02687"/>
    </source>
</evidence>
<accession>A0A3M0CMI8</accession>
<keyword evidence="2" id="KW-0813">Transport</keyword>